<comment type="cofactor">
    <cofactor evidence="2">
        <name>Mg(2+)</name>
        <dbReference type="ChEBI" id="CHEBI:18420"/>
    </cofactor>
</comment>
<dbReference type="SUPFAM" id="SSF56784">
    <property type="entry name" value="HAD-like"/>
    <property type="match status" value="1"/>
</dbReference>
<dbReference type="GO" id="GO:0003713">
    <property type="term" value="F:transcription coactivator activity"/>
    <property type="evidence" value="ECO:0007669"/>
    <property type="project" value="TreeGrafter"/>
</dbReference>
<dbReference type="Pfam" id="PF08235">
    <property type="entry name" value="LNS2"/>
    <property type="match status" value="1"/>
</dbReference>
<dbReference type="GO" id="GO:0019432">
    <property type="term" value="P:triglyceride biosynthetic process"/>
    <property type="evidence" value="ECO:0007669"/>
    <property type="project" value="TreeGrafter"/>
</dbReference>
<evidence type="ECO:0000313" key="9">
    <source>
        <dbReference type="Proteomes" id="UP000314982"/>
    </source>
</evidence>
<dbReference type="InterPro" id="IPR031315">
    <property type="entry name" value="LNS2/PITP"/>
</dbReference>
<dbReference type="PANTHER" id="PTHR12181:SF62">
    <property type="entry name" value="PHOSPHATIDATE PHOSPHATASE LPIN3"/>
    <property type="match status" value="1"/>
</dbReference>
<comment type="catalytic activity">
    <reaction evidence="1">
        <text>a 1,2-diacyl-sn-glycero-3-phosphate + H2O = a 1,2-diacyl-sn-glycerol + phosphate</text>
        <dbReference type="Rhea" id="RHEA:27429"/>
        <dbReference type="ChEBI" id="CHEBI:15377"/>
        <dbReference type="ChEBI" id="CHEBI:17815"/>
        <dbReference type="ChEBI" id="CHEBI:43474"/>
        <dbReference type="ChEBI" id="CHEBI:58608"/>
        <dbReference type="EC" id="3.1.3.4"/>
    </reaction>
    <physiologicalReaction direction="left-to-right" evidence="1">
        <dbReference type="Rhea" id="RHEA:27430"/>
    </physiologicalReaction>
</comment>
<name>A0A4W5R091_9TELE</name>
<dbReference type="InterPro" id="IPR007651">
    <property type="entry name" value="Lipin_N"/>
</dbReference>
<reference evidence="9" key="1">
    <citation type="submission" date="2018-06" db="EMBL/GenBank/DDBJ databases">
        <title>Genome assembly of Danube salmon.</title>
        <authorList>
            <person name="Macqueen D.J."/>
            <person name="Gundappa M.K."/>
        </authorList>
    </citation>
    <scope>NUCLEOTIDE SEQUENCE [LARGE SCALE GENOMIC DNA]</scope>
</reference>
<dbReference type="GO" id="GO:0009062">
    <property type="term" value="P:fatty acid catabolic process"/>
    <property type="evidence" value="ECO:0007669"/>
    <property type="project" value="TreeGrafter"/>
</dbReference>
<dbReference type="InterPro" id="IPR031703">
    <property type="entry name" value="Lipin_mid"/>
</dbReference>
<feature type="compositionally biased region" description="Basic and acidic residues" evidence="6">
    <location>
        <begin position="139"/>
        <end position="174"/>
    </location>
</feature>
<feature type="region of interest" description="Disordered" evidence="6">
    <location>
        <begin position="574"/>
        <end position="604"/>
    </location>
</feature>
<organism evidence="8 9">
    <name type="scientific">Hucho hucho</name>
    <name type="common">huchen</name>
    <dbReference type="NCBI Taxonomy" id="62062"/>
    <lineage>
        <taxon>Eukaryota</taxon>
        <taxon>Metazoa</taxon>
        <taxon>Chordata</taxon>
        <taxon>Craniata</taxon>
        <taxon>Vertebrata</taxon>
        <taxon>Euteleostomi</taxon>
        <taxon>Actinopterygii</taxon>
        <taxon>Neopterygii</taxon>
        <taxon>Teleostei</taxon>
        <taxon>Protacanthopterygii</taxon>
        <taxon>Salmoniformes</taxon>
        <taxon>Salmonidae</taxon>
        <taxon>Salmoninae</taxon>
        <taxon>Hucho</taxon>
    </lineage>
</organism>
<dbReference type="GO" id="GO:0005634">
    <property type="term" value="C:nucleus"/>
    <property type="evidence" value="ECO:0007669"/>
    <property type="project" value="TreeGrafter"/>
</dbReference>
<feature type="region of interest" description="Disordered" evidence="6">
    <location>
        <begin position="207"/>
        <end position="233"/>
    </location>
</feature>
<feature type="domain" description="LNS2/PITP" evidence="7">
    <location>
        <begin position="892"/>
        <end position="1048"/>
    </location>
</feature>
<dbReference type="STRING" id="62062.ENSHHUP00000083366"/>
<dbReference type="InterPro" id="IPR036412">
    <property type="entry name" value="HAD-like_sf"/>
</dbReference>
<protein>
    <recommendedName>
        <fullName evidence="4">phosphatidate phosphatase</fullName>
        <ecNumber evidence="4">3.1.3.4</ecNumber>
    </recommendedName>
</protein>
<dbReference type="GO" id="GO:0032869">
    <property type="term" value="P:cellular response to insulin stimulus"/>
    <property type="evidence" value="ECO:0007669"/>
    <property type="project" value="TreeGrafter"/>
</dbReference>
<feature type="region of interest" description="Disordered" evidence="6">
    <location>
        <begin position="621"/>
        <end position="659"/>
    </location>
</feature>
<feature type="compositionally biased region" description="Polar residues" evidence="6">
    <location>
        <begin position="214"/>
        <end position="227"/>
    </location>
</feature>
<dbReference type="GO" id="GO:0008195">
    <property type="term" value="F:phosphatidate phosphatase activity"/>
    <property type="evidence" value="ECO:0007669"/>
    <property type="project" value="UniProtKB-EC"/>
</dbReference>
<evidence type="ECO:0000313" key="8">
    <source>
        <dbReference type="Ensembl" id="ENSHHUP00000083366.1"/>
    </source>
</evidence>
<dbReference type="Pfam" id="PF16876">
    <property type="entry name" value="Lipin_mid"/>
    <property type="match status" value="1"/>
</dbReference>
<dbReference type="Ensembl" id="ENSHHUT00000085993.1">
    <property type="protein sequence ID" value="ENSHHUP00000083366.1"/>
    <property type="gene ID" value="ENSHHUG00000048390.1"/>
</dbReference>
<dbReference type="Pfam" id="PF04571">
    <property type="entry name" value="Lipin_N"/>
    <property type="match status" value="1"/>
</dbReference>
<evidence type="ECO:0000256" key="3">
    <source>
        <dbReference type="ARBA" id="ARBA00005476"/>
    </source>
</evidence>
<sequence>MNYVGQLAETVFVTVKELYRGLNPATLTGAIDVIVVRQPDGSLQCSPFHVRFGKLGVLRSKEKVVDIEINGEPVHLQMKLGDNGEAFFVEENEDFESRVPSHLCTSPIHIELLEVAEETLKVLPSSGSTRRKKRRRVRIRSDSHLRDEGSSSSDEREREREQSGEQESPSKEEPSTPMLASKSVYFSLSEEPHEELVAMQIRDVHPHSDGEWSPSESVFYSRPSSPKSDSELLVKPPECSGPQMQWNWGGFPEMCPTERGRVEVQNVSAGIHCSDSSHFRTIQRQDSFDMGLEPGVSFVRASSSVTVVVRPTPRTGPVVQPTESSPIDLERASNMTHSTPNHPTSELLSEPLTLASLAMASIDSPLAPGPRKTKTQPQVETQQAGDEVVEEYPSNLELEDSRNSLANTISMANVDNTDRQSSEESTANVECVANNMVSQVENNCIDTHIPSIKGSKAGTISADKLASDSTAALANKASLANTTSYASAANLGLITKEYLGSRAQPDQHSAFPEPNGQEPEVVLSEGDSGIEPCTEGGEETENGSVMTDKATDSSLTNQAAESVGVTDMLATEALGEEQSSSAEHQDKKKGKRSQHLGPSDIYLDDLSNLDPEVAALYFPPKSEAEGCSQPGAEQGSGSGNQSPHSVGSGAMDSGTEYLSDSTTDHMEVSMSLCGRTGHTSQINKDQFMEHVVNYQDLVSNPGIIEDPNLVICINSKYYNWAVAAPMVLSMQVFQKNLPKRAIDQLVKDKMPKKSGRWWFSWRRKDMDTNSNQTGENSKQDQEEAQTENDVSTSVSVTGPSTTILATLDDLTSDEEAGLGRVGNLSSETLETINTAQCFSQMYRKSLRLTPEQIERLNLREGANKVKFSVTTQYQGTCRCEAAIYLWNWDDHVVISDIDGTITKSDALGHILPQLGKDWTHHGIARLYHKIHQNGYKFLYCSARAIGMADITKGYLQWVNDKGTVLPKGPVLLAPSSFFSALHREVVEKKPEVFKIACLTDIRDLFNPQRKPFYAAFGNRTNDAYAYKEVGVPDTRIFTVNPKGELIQEKNKGSKSSYTHLSELVEHFFPMISEDGRLSSFDCPEFSHFSYWREPLPPLDLSTLD</sequence>
<dbReference type="AlphaFoldDB" id="A0A4W5R091"/>
<reference evidence="8" key="2">
    <citation type="submission" date="2025-08" db="UniProtKB">
        <authorList>
            <consortium name="Ensembl"/>
        </authorList>
    </citation>
    <scope>IDENTIFICATION</scope>
</reference>
<dbReference type="InterPro" id="IPR026058">
    <property type="entry name" value="LIPIN"/>
</dbReference>
<feature type="region of interest" description="Disordered" evidence="6">
    <location>
        <begin position="504"/>
        <end position="560"/>
    </location>
</feature>
<feature type="region of interest" description="Disordered" evidence="6">
    <location>
        <begin position="766"/>
        <end position="796"/>
    </location>
</feature>
<dbReference type="GO" id="GO:0045944">
    <property type="term" value="P:positive regulation of transcription by RNA polymerase II"/>
    <property type="evidence" value="ECO:0007669"/>
    <property type="project" value="TreeGrafter"/>
</dbReference>
<keyword evidence="5" id="KW-0378">Hydrolase</keyword>
<evidence type="ECO:0000256" key="2">
    <source>
        <dbReference type="ARBA" id="ARBA00001946"/>
    </source>
</evidence>
<reference evidence="8" key="3">
    <citation type="submission" date="2025-09" db="UniProtKB">
        <authorList>
            <consortium name="Ensembl"/>
        </authorList>
    </citation>
    <scope>IDENTIFICATION</scope>
</reference>
<dbReference type="Proteomes" id="UP000314982">
    <property type="component" value="Unassembled WGS sequence"/>
</dbReference>
<feature type="region of interest" description="Disordered" evidence="6">
    <location>
        <begin position="363"/>
        <end position="385"/>
    </location>
</feature>
<evidence type="ECO:0000256" key="4">
    <source>
        <dbReference type="ARBA" id="ARBA00012638"/>
    </source>
</evidence>
<dbReference type="GeneTree" id="ENSGT00940000160046"/>
<evidence type="ECO:0000256" key="5">
    <source>
        <dbReference type="ARBA" id="ARBA00022801"/>
    </source>
</evidence>
<evidence type="ECO:0000256" key="1">
    <source>
        <dbReference type="ARBA" id="ARBA00001180"/>
    </source>
</evidence>
<evidence type="ECO:0000256" key="6">
    <source>
        <dbReference type="SAM" id="MobiDB-lite"/>
    </source>
</evidence>
<dbReference type="PANTHER" id="PTHR12181">
    <property type="entry name" value="LIPIN"/>
    <property type="match status" value="1"/>
</dbReference>
<feature type="compositionally biased region" description="Basic residues" evidence="6">
    <location>
        <begin position="129"/>
        <end position="138"/>
    </location>
</feature>
<comment type="similarity">
    <text evidence="3">Belongs to the lipin family.</text>
</comment>
<dbReference type="EC" id="3.1.3.4" evidence="4"/>
<dbReference type="InterPro" id="IPR013209">
    <property type="entry name" value="LNS2"/>
</dbReference>
<feature type="compositionally biased region" description="Polar residues" evidence="6">
    <location>
        <begin position="375"/>
        <end position="384"/>
    </location>
</feature>
<evidence type="ECO:0000259" key="7">
    <source>
        <dbReference type="SMART" id="SM00775"/>
    </source>
</evidence>
<accession>A0A4W5R091</accession>
<feature type="region of interest" description="Disordered" evidence="6">
    <location>
        <begin position="125"/>
        <end position="179"/>
    </location>
</feature>
<dbReference type="SMART" id="SM00775">
    <property type="entry name" value="LNS2"/>
    <property type="match status" value="1"/>
</dbReference>
<proteinExistence type="inferred from homology"/>
<keyword evidence="9" id="KW-1185">Reference proteome</keyword>